<protein>
    <recommendedName>
        <fullName evidence="2">CT398-like coiled coil hairpin domain-containing protein</fullName>
    </recommendedName>
</protein>
<dbReference type="InterPro" id="IPR056003">
    <property type="entry name" value="CT398_CC_hairpin"/>
</dbReference>
<dbReference type="Gene3D" id="1.10.287.1490">
    <property type="match status" value="1"/>
</dbReference>
<reference evidence="3 4" key="1">
    <citation type="submission" date="2014-11" db="EMBL/GenBank/DDBJ databases">
        <title>Draft Genome Sequence of Brevibacterium linens AE038-8.</title>
        <authorList>
            <person name="Maizel D."/>
            <person name="Utturkar S.M."/>
            <person name="Brown S.D."/>
            <person name="Ferrero M."/>
            <person name="Rosen B.P."/>
        </authorList>
    </citation>
    <scope>NUCLEOTIDE SEQUENCE [LARGE SCALE GENOMIC DNA]</scope>
    <source>
        <strain evidence="3 4">AE038-8</strain>
    </source>
</reference>
<evidence type="ECO:0000256" key="1">
    <source>
        <dbReference type="SAM" id="Coils"/>
    </source>
</evidence>
<sequence length="242" mass="26398">MLITDSQRTALQTLIELTANGRALQFEHDNPKRAEELKELVARHKELGERRTEAAAVVEGHQQAIDEGTRLIEAQRSKIEKKTAELNDGTGLTSRDMVNLQEEIAGHEARISELEESQLDEMEKLEAAEGELAAVDDRIAEVTASGKEVQTAVKDRKAELRERIAENESAASGPRSEMPQQLLTAFDANVRQGGPGAALLTGPNCQACGQEIGGAVWHGMLGADANETYECEECEAVLLRRS</sequence>
<dbReference type="Pfam" id="PF24481">
    <property type="entry name" value="CT398_CC"/>
    <property type="match status" value="1"/>
</dbReference>
<dbReference type="RefSeq" id="WP_039210885.1">
    <property type="nucleotide sequence ID" value="NZ_JTJZ01000020.1"/>
</dbReference>
<dbReference type="AlphaFoldDB" id="A0A0B9A924"/>
<evidence type="ECO:0000313" key="4">
    <source>
        <dbReference type="Proteomes" id="UP000031488"/>
    </source>
</evidence>
<feature type="coiled-coil region" evidence="1">
    <location>
        <begin position="97"/>
        <end position="145"/>
    </location>
</feature>
<dbReference type="EMBL" id="JTJZ01000020">
    <property type="protein sequence ID" value="KHS52001.1"/>
    <property type="molecule type" value="Genomic_DNA"/>
</dbReference>
<dbReference type="Proteomes" id="UP000031488">
    <property type="component" value="Unassembled WGS sequence"/>
</dbReference>
<dbReference type="PATRIC" id="fig|1703.6.peg.2454"/>
<comment type="caution">
    <text evidence="3">The sequence shown here is derived from an EMBL/GenBank/DDBJ whole genome shotgun (WGS) entry which is preliminary data.</text>
</comment>
<proteinExistence type="predicted"/>
<name>A0A0B9A924_BRELN</name>
<evidence type="ECO:0000259" key="2">
    <source>
        <dbReference type="Pfam" id="PF24481"/>
    </source>
</evidence>
<keyword evidence="4" id="KW-1185">Reference proteome</keyword>
<accession>A0A0B9A924</accession>
<feature type="domain" description="CT398-like coiled coil hairpin" evidence="2">
    <location>
        <begin position="32"/>
        <end position="192"/>
    </location>
</feature>
<evidence type="ECO:0000313" key="3">
    <source>
        <dbReference type="EMBL" id="KHS52001.1"/>
    </source>
</evidence>
<gene>
    <name evidence="3" type="ORF">AE0388_2551</name>
</gene>
<dbReference type="OrthoDB" id="9784388at2"/>
<keyword evidence="1" id="KW-0175">Coiled coil</keyword>
<organism evidence="3 4">
    <name type="scientific">Brevibacterium linens</name>
    <dbReference type="NCBI Taxonomy" id="1703"/>
    <lineage>
        <taxon>Bacteria</taxon>
        <taxon>Bacillati</taxon>
        <taxon>Actinomycetota</taxon>
        <taxon>Actinomycetes</taxon>
        <taxon>Micrococcales</taxon>
        <taxon>Brevibacteriaceae</taxon>
        <taxon>Brevibacterium</taxon>
    </lineage>
</organism>